<dbReference type="AlphaFoldDB" id="A0A9P0AL24"/>
<feature type="chain" id="PRO_5040200868" evidence="1">
    <location>
        <begin position="23"/>
        <end position="78"/>
    </location>
</feature>
<proteinExistence type="predicted"/>
<reference evidence="2" key="1">
    <citation type="submission" date="2021-12" db="EMBL/GenBank/DDBJ databases">
        <authorList>
            <person name="King R."/>
        </authorList>
    </citation>
    <scope>NUCLEOTIDE SEQUENCE</scope>
</reference>
<name>A0A9P0AL24_BEMTA</name>
<keyword evidence="1" id="KW-0732">Signal</keyword>
<organism evidence="2 3">
    <name type="scientific">Bemisia tabaci</name>
    <name type="common">Sweetpotato whitefly</name>
    <name type="synonym">Aleurodes tabaci</name>
    <dbReference type="NCBI Taxonomy" id="7038"/>
    <lineage>
        <taxon>Eukaryota</taxon>
        <taxon>Metazoa</taxon>
        <taxon>Ecdysozoa</taxon>
        <taxon>Arthropoda</taxon>
        <taxon>Hexapoda</taxon>
        <taxon>Insecta</taxon>
        <taxon>Pterygota</taxon>
        <taxon>Neoptera</taxon>
        <taxon>Paraneoptera</taxon>
        <taxon>Hemiptera</taxon>
        <taxon>Sternorrhyncha</taxon>
        <taxon>Aleyrodoidea</taxon>
        <taxon>Aleyrodidae</taxon>
        <taxon>Aleyrodinae</taxon>
        <taxon>Bemisia</taxon>
    </lineage>
</organism>
<accession>A0A9P0AL24</accession>
<evidence type="ECO:0000313" key="3">
    <source>
        <dbReference type="Proteomes" id="UP001152759"/>
    </source>
</evidence>
<feature type="signal peptide" evidence="1">
    <location>
        <begin position="1"/>
        <end position="22"/>
    </location>
</feature>
<evidence type="ECO:0000313" key="2">
    <source>
        <dbReference type="EMBL" id="CAH0393868.1"/>
    </source>
</evidence>
<dbReference type="Proteomes" id="UP001152759">
    <property type="component" value="Chromosome 7"/>
</dbReference>
<protein>
    <submittedName>
        <fullName evidence="2">Uncharacterized protein</fullName>
    </submittedName>
</protein>
<evidence type="ECO:0000256" key="1">
    <source>
        <dbReference type="SAM" id="SignalP"/>
    </source>
</evidence>
<sequence length="78" mass="8534">MMSSGMLSLPAIILSIIPFSWSSMISMYSTKLIGKTYPFSGCISDVTINREIVNFAKVKANKVVIGTCIHGEHMSDHP</sequence>
<gene>
    <name evidence="2" type="ORF">BEMITA_LOCUS12223</name>
</gene>
<dbReference type="EMBL" id="OU963868">
    <property type="protein sequence ID" value="CAH0393868.1"/>
    <property type="molecule type" value="Genomic_DNA"/>
</dbReference>
<keyword evidence="3" id="KW-1185">Reference proteome</keyword>